<reference evidence="1" key="1">
    <citation type="submission" date="2022-01" db="EMBL/GenBank/DDBJ databases">
        <authorList>
            <person name="Criscuolo A."/>
        </authorList>
    </citation>
    <scope>NUCLEOTIDE SEQUENCE</scope>
    <source>
        <strain evidence="1">CIP111892</strain>
    </source>
</reference>
<accession>A0ABN8FYZ2</accession>
<protein>
    <submittedName>
        <fullName evidence="1">Uncharacterized protein</fullName>
    </submittedName>
</protein>
<evidence type="ECO:0000313" key="1">
    <source>
        <dbReference type="EMBL" id="CAH1192687.1"/>
    </source>
</evidence>
<keyword evidence="2" id="KW-1185">Reference proteome</keyword>
<organism evidence="1 2">
    <name type="scientific">Paenibacillus auburnensis</name>
    <dbReference type="NCBI Taxonomy" id="2905649"/>
    <lineage>
        <taxon>Bacteria</taxon>
        <taxon>Bacillati</taxon>
        <taxon>Bacillota</taxon>
        <taxon>Bacilli</taxon>
        <taxon>Bacillales</taxon>
        <taxon>Paenibacillaceae</taxon>
        <taxon>Paenibacillus</taxon>
    </lineage>
</organism>
<gene>
    <name evidence="1" type="ORF">PAECIP111892_01074</name>
</gene>
<dbReference type="EMBL" id="CAKMMG010000001">
    <property type="protein sequence ID" value="CAH1192687.1"/>
    <property type="molecule type" value="Genomic_DNA"/>
</dbReference>
<sequence length="43" mass="4646">MIALRLARGGVHWATAKGLKSMRKRWGLELVNEGCCGGEFEGG</sequence>
<name>A0ABN8FYZ2_9BACL</name>
<dbReference type="Proteomes" id="UP000838324">
    <property type="component" value="Unassembled WGS sequence"/>
</dbReference>
<comment type="caution">
    <text evidence="1">The sequence shown here is derived from an EMBL/GenBank/DDBJ whole genome shotgun (WGS) entry which is preliminary data.</text>
</comment>
<evidence type="ECO:0000313" key="2">
    <source>
        <dbReference type="Proteomes" id="UP000838324"/>
    </source>
</evidence>
<proteinExistence type="predicted"/>